<comment type="similarity">
    <text evidence="2">Belongs to the 2H phosphoesterase superfamily. ThpR family.</text>
</comment>
<feature type="short sequence motif" description="HXTX 2" evidence="2">
    <location>
        <begin position="119"/>
        <end position="122"/>
    </location>
</feature>
<proteinExistence type="inferred from homology"/>
<feature type="active site" description="Proton acceptor" evidence="2">
    <location>
        <position position="119"/>
    </location>
</feature>
<organism evidence="3 4">
    <name type="scientific">Jannaschia rubra</name>
    <dbReference type="NCBI Taxonomy" id="282197"/>
    <lineage>
        <taxon>Bacteria</taxon>
        <taxon>Pseudomonadati</taxon>
        <taxon>Pseudomonadota</taxon>
        <taxon>Alphaproteobacteria</taxon>
        <taxon>Rhodobacterales</taxon>
        <taxon>Roseobacteraceae</taxon>
        <taxon>Jannaschia</taxon>
    </lineage>
</organism>
<dbReference type="GO" id="GO:0008664">
    <property type="term" value="F:RNA 2',3'-cyclic 3'-phosphodiesterase activity"/>
    <property type="evidence" value="ECO:0007669"/>
    <property type="project" value="UniProtKB-EC"/>
</dbReference>
<dbReference type="SUPFAM" id="SSF55144">
    <property type="entry name" value="LigT-like"/>
    <property type="match status" value="1"/>
</dbReference>
<dbReference type="InterPro" id="IPR004175">
    <property type="entry name" value="RNA_CPDase"/>
</dbReference>
<dbReference type="InterPro" id="IPR009097">
    <property type="entry name" value="Cyclic_Pdiesterase"/>
</dbReference>
<dbReference type="Gene3D" id="3.90.1140.10">
    <property type="entry name" value="Cyclic phosphodiesterase"/>
    <property type="match status" value="1"/>
</dbReference>
<keyword evidence="3" id="KW-0436">Ligase</keyword>
<accession>A0A0M6XTH4</accession>
<dbReference type="OrthoDB" id="9793819at2"/>
<dbReference type="GO" id="GO:0004113">
    <property type="term" value="F:2',3'-cyclic-nucleotide 3'-phosphodiesterase activity"/>
    <property type="evidence" value="ECO:0007669"/>
    <property type="project" value="InterPro"/>
</dbReference>
<feature type="short sequence motif" description="HXTX 1" evidence="2">
    <location>
        <begin position="36"/>
        <end position="39"/>
    </location>
</feature>
<comment type="catalytic activity">
    <reaction evidence="2">
        <text>a 3'-end 2',3'-cyclophospho-ribonucleotide-RNA + H2O = a 3'-end 2'-phospho-ribonucleotide-RNA + H(+)</text>
        <dbReference type="Rhea" id="RHEA:11828"/>
        <dbReference type="Rhea" id="RHEA-COMP:10464"/>
        <dbReference type="Rhea" id="RHEA-COMP:17353"/>
        <dbReference type="ChEBI" id="CHEBI:15377"/>
        <dbReference type="ChEBI" id="CHEBI:15378"/>
        <dbReference type="ChEBI" id="CHEBI:83064"/>
        <dbReference type="ChEBI" id="CHEBI:173113"/>
        <dbReference type="EC" id="3.1.4.58"/>
    </reaction>
</comment>
<evidence type="ECO:0000313" key="4">
    <source>
        <dbReference type="Proteomes" id="UP000048908"/>
    </source>
</evidence>
<dbReference type="HAMAP" id="MF_01940">
    <property type="entry name" value="RNA_CPDase"/>
    <property type="match status" value="1"/>
</dbReference>
<dbReference type="EC" id="3.1.4.58" evidence="2"/>
<dbReference type="RefSeq" id="WP_055682888.1">
    <property type="nucleotide sequence ID" value="NZ_CXPG01000020.1"/>
</dbReference>
<dbReference type="EMBL" id="CXPG01000020">
    <property type="protein sequence ID" value="CTQ33485.1"/>
    <property type="molecule type" value="Genomic_DNA"/>
</dbReference>
<feature type="active site" description="Proton donor" evidence="2">
    <location>
        <position position="36"/>
    </location>
</feature>
<dbReference type="NCBIfam" id="TIGR02258">
    <property type="entry name" value="2_5_ligase"/>
    <property type="match status" value="1"/>
</dbReference>
<evidence type="ECO:0000313" key="3">
    <source>
        <dbReference type="EMBL" id="CTQ33485.1"/>
    </source>
</evidence>
<reference evidence="3 4" key="1">
    <citation type="submission" date="2015-07" db="EMBL/GenBank/DDBJ databases">
        <authorList>
            <person name="Noorani M."/>
        </authorList>
    </citation>
    <scope>NUCLEOTIDE SEQUENCE [LARGE SCALE GENOMIC DNA]</scope>
    <source>
        <strain evidence="3 4">CECT 5088</strain>
    </source>
</reference>
<evidence type="ECO:0000256" key="1">
    <source>
        <dbReference type="ARBA" id="ARBA00022801"/>
    </source>
</evidence>
<protein>
    <recommendedName>
        <fullName evidence="2">RNA 2',3'-cyclic phosphodiesterase</fullName>
        <shortName evidence="2">RNA 2',3'-CPDase</shortName>
        <ecNumber evidence="2">3.1.4.58</ecNumber>
    </recommendedName>
</protein>
<name>A0A0M6XTH4_9RHOB</name>
<dbReference type="GO" id="GO:0016874">
    <property type="term" value="F:ligase activity"/>
    <property type="evidence" value="ECO:0007669"/>
    <property type="project" value="UniProtKB-KW"/>
</dbReference>
<dbReference type="AlphaFoldDB" id="A0A0M6XTH4"/>
<sequence>MRAFVGLPLPEPWIDPLLRAQSRLPGGRPVPEDDLHLTLAFLDDQTEDKLEALHDLLDARRDRAAVLEPLAFAVFGAGRARLVALDLRATPDLSALRDGVRNAVRRAGIDLPRERFRPHVTLLRYPASAPPEGDRLMRALTGLGAPAITPAPAPAVAMWTSRLTPSGPIYDQVATYPLVAA</sequence>
<evidence type="ECO:0000256" key="2">
    <source>
        <dbReference type="HAMAP-Rule" id="MF_01940"/>
    </source>
</evidence>
<dbReference type="STRING" id="282197.SAMN04488517_102315"/>
<keyword evidence="4" id="KW-1185">Reference proteome</keyword>
<dbReference type="Pfam" id="PF13563">
    <property type="entry name" value="2_5_RNA_ligase2"/>
    <property type="match status" value="1"/>
</dbReference>
<dbReference type="Proteomes" id="UP000048908">
    <property type="component" value="Unassembled WGS sequence"/>
</dbReference>
<dbReference type="PANTHER" id="PTHR35561">
    <property type="entry name" value="RNA 2',3'-CYCLIC PHOSPHODIESTERASE"/>
    <property type="match status" value="1"/>
</dbReference>
<keyword evidence="1 2" id="KW-0378">Hydrolase</keyword>
<dbReference type="PANTHER" id="PTHR35561:SF1">
    <property type="entry name" value="RNA 2',3'-CYCLIC PHOSPHODIESTERASE"/>
    <property type="match status" value="1"/>
</dbReference>
<gene>
    <name evidence="3" type="primary">ligT</name>
    <name evidence="3" type="ORF">JAN5088_02267</name>
</gene>
<comment type="function">
    <text evidence="2">Hydrolyzes RNA 2',3'-cyclic phosphodiester to an RNA 2'-phosphomonoester.</text>
</comment>